<dbReference type="Proteomes" id="UP000218181">
    <property type="component" value="Unassembled WGS sequence"/>
</dbReference>
<feature type="transmembrane region" description="Helical" evidence="9">
    <location>
        <begin position="468"/>
        <end position="486"/>
    </location>
</feature>
<keyword evidence="4 12" id="KW-0808">Transferase</keyword>
<sequence>MKKRIKMKWYQRVDFWLLAILILALFLNAWGIWDAGNANAYYTAAIKSMTESWKAFWYGSLDPASYITVDKPPVALWFMALSAKIFGVHGWSVVLPSVLFGVANSYLMFVLLKKKFGPWAGRLAAFFMTITPIAVADNRTNNMDTTLIFFLLLAFYFLQKGAVKKLLRYVFLSFALIGIAYNVKMLQAFMVLPAMLLYYFIAIKLPWKKLLLGMLASLAILGITTFSYTTIVDNTPASERPYIGSTEDNSLLNLAFGYNGTERLLGQTTGTGGAFPGMSSKTTAKQGITPTQEAETSSNGQMGTAPNGTKGPVGGTSSGVGTPPEKPAGSTPTQMAPTSGTVSQGSVNASGNSSESMPAGIQTQGTAPGGTMKKGSQASPGGAGGAGGGAFNIGTAGPLRIFESELGPMASWLLPTAIIGLFVGFFASRRRKQRWFELNLKQKETLLWAGWLIPVGGFFSIAGFFHPYYMIMLAPAVAALAAIGLVESIKKVQETKKGITWANGTLALMILSTLALQGYYAWSYYPLVVIGLGIIALLLSIAWFFPRQVASIKIKAGLTVVIISLLTGWWALTPTLSHESAQIPTVGPSVLTSGNSSMGMSSSVDSKLLSYVEKNQGSATYLFATTDASTAAPYIISSGKSVMALGGFNGTDPSITLTEFKKLVKEGKIKYFYSGGKGMMGGNSENTTDATGEIEKIVKWIEANAKTVSSVSSTNGTSLARTSKNATSSSSAQVVTGATSQGKNSTSTSGTSQSTQPGGQMGQGGQSGTLYDLTTIIND</sequence>
<organism evidence="12 13">
    <name type="scientific">Lactococcus fujiensis JCM 16395</name>
    <dbReference type="NCBI Taxonomy" id="1291764"/>
    <lineage>
        <taxon>Bacteria</taxon>
        <taxon>Bacillati</taxon>
        <taxon>Bacillota</taxon>
        <taxon>Bacilli</taxon>
        <taxon>Lactobacillales</taxon>
        <taxon>Streptococcaceae</taxon>
        <taxon>Lactococcus</taxon>
    </lineage>
</organism>
<feature type="compositionally biased region" description="Polar residues" evidence="8">
    <location>
        <begin position="330"/>
        <end position="366"/>
    </location>
</feature>
<dbReference type="InterPro" id="IPR038731">
    <property type="entry name" value="RgtA/B/C-like"/>
</dbReference>
<evidence type="ECO:0000256" key="4">
    <source>
        <dbReference type="ARBA" id="ARBA00022679"/>
    </source>
</evidence>
<keyword evidence="7 9" id="KW-0472">Membrane</keyword>
<dbReference type="InterPro" id="IPR050297">
    <property type="entry name" value="LipidA_mod_glycosyltrf_83"/>
</dbReference>
<feature type="transmembrane region" description="Helical" evidence="9">
    <location>
        <begin position="210"/>
        <end position="231"/>
    </location>
</feature>
<feature type="compositionally biased region" description="Low complexity" evidence="8">
    <location>
        <begin position="739"/>
        <end position="758"/>
    </location>
</feature>
<dbReference type="EMBL" id="JXJU01000002">
    <property type="protein sequence ID" value="PCS00985.1"/>
    <property type="molecule type" value="Genomic_DNA"/>
</dbReference>
<feature type="transmembrane region" description="Helical" evidence="9">
    <location>
        <begin position="119"/>
        <end position="136"/>
    </location>
</feature>
<name>A0A2A5RNQ6_9LACT</name>
<evidence type="ECO:0000256" key="2">
    <source>
        <dbReference type="ARBA" id="ARBA00022475"/>
    </source>
</evidence>
<feature type="domain" description="Putative mannosyltransferase YkcA/B-like C-terminal" evidence="11">
    <location>
        <begin position="608"/>
        <end position="704"/>
    </location>
</feature>
<feature type="transmembrane region" description="Helical" evidence="9">
    <location>
        <begin position="166"/>
        <end position="181"/>
    </location>
</feature>
<feature type="transmembrane region" description="Helical" evidence="9">
    <location>
        <begin position="446"/>
        <end position="462"/>
    </location>
</feature>
<feature type="region of interest" description="Disordered" evidence="8">
    <location>
        <begin position="711"/>
        <end position="779"/>
    </location>
</feature>
<evidence type="ECO:0000256" key="6">
    <source>
        <dbReference type="ARBA" id="ARBA00022989"/>
    </source>
</evidence>
<reference evidence="12 13" key="1">
    <citation type="submission" date="2014-12" db="EMBL/GenBank/DDBJ databases">
        <title>Draft genome sequences of 10 type strains of Lactococcus.</title>
        <authorList>
            <person name="Sun Z."/>
            <person name="Zhong Z."/>
            <person name="Liu W."/>
            <person name="Zhang W."/>
            <person name="Zhang H."/>
        </authorList>
    </citation>
    <scope>NUCLEOTIDE SEQUENCE [LARGE SCALE GENOMIC DNA]</scope>
    <source>
        <strain evidence="12 13">JCM 16395</strain>
    </source>
</reference>
<keyword evidence="6 9" id="KW-1133">Transmembrane helix</keyword>
<evidence type="ECO:0000256" key="8">
    <source>
        <dbReference type="SAM" id="MobiDB-lite"/>
    </source>
</evidence>
<keyword evidence="13" id="KW-1185">Reference proteome</keyword>
<evidence type="ECO:0000256" key="3">
    <source>
        <dbReference type="ARBA" id="ARBA00022676"/>
    </source>
</evidence>
<dbReference type="GO" id="GO:0005886">
    <property type="term" value="C:plasma membrane"/>
    <property type="evidence" value="ECO:0007669"/>
    <property type="project" value="UniProtKB-SubCell"/>
</dbReference>
<dbReference type="PANTHER" id="PTHR33908:SF3">
    <property type="entry name" value="UNDECAPRENYL PHOSPHATE-ALPHA-4-AMINO-4-DEOXY-L-ARABINOSE ARABINOSYL TRANSFERASE"/>
    <property type="match status" value="1"/>
</dbReference>
<evidence type="ECO:0000313" key="13">
    <source>
        <dbReference type="Proteomes" id="UP000218181"/>
    </source>
</evidence>
<dbReference type="OrthoDB" id="9810398at2"/>
<dbReference type="AlphaFoldDB" id="A0A2A5RNQ6"/>
<gene>
    <name evidence="12" type="ORF">RT41_GL000775</name>
</gene>
<evidence type="ECO:0000259" key="10">
    <source>
        <dbReference type="Pfam" id="PF13231"/>
    </source>
</evidence>
<proteinExistence type="predicted"/>
<feature type="transmembrane region" description="Helical" evidence="9">
    <location>
        <begin position="552"/>
        <end position="572"/>
    </location>
</feature>
<dbReference type="PANTHER" id="PTHR33908">
    <property type="entry name" value="MANNOSYLTRANSFERASE YKCB-RELATED"/>
    <property type="match status" value="1"/>
</dbReference>
<accession>A0A2A5RNQ6</accession>
<feature type="compositionally biased region" description="Polar residues" evidence="8">
    <location>
        <begin position="279"/>
        <end position="307"/>
    </location>
</feature>
<evidence type="ECO:0000256" key="9">
    <source>
        <dbReference type="SAM" id="Phobius"/>
    </source>
</evidence>
<keyword evidence="5 9" id="KW-0812">Transmembrane</keyword>
<dbReference type="InterPro" id="IPR056785">
    <property type="entry name" value="YkcA/B-like_C"/>
</dbReference>
<feature type="transmembrane region" description="Helical" evidence="9">
    <location>
        <begin position="409"/>
        <end position="426"/>
    </location>
</feature>
<keyword evidence="3" id="KW-0328">Glycosyltransferase</keyword>
<dbReference type="GO" id="GO:0009103">
    <property type="term" value="P:lipopolysaccharide biosynthetic process"/>
    <property type="evidence" value="ECO:0007669"/>
    <property type="project" value="UniProtKB-ARBA"/>
</dbReference>
<feature type="domain" description="Glycosyltransferase RgtA/B/C/D-like" evidence="10">
    <location>
        <begin position="70"/>
        <end position="219"/>
    </location>
</feature>
<feature type="compositionally biased region" description="Polar residues" evidence="8">
    <location>
        <begin position="715"/>
        <end position="738"/>
    </location>
</feature>
<feature type="transmembrane region" description="Helical" evidence="9">
    <location>
        <begin position="142"/>
        <end position="159"/>
    </location>
</feature>
<dbReference type="GO" id="GO:0010041">
    <property type="term" value="P:response to iron(III) ion"/>
    <property type="evidence" value="ECO:0007669"/>
    <property type="project" value="TreeGrafter"/>
</dbReference>
<feature type="transmembrane region" description="Helical" evidence="9">
    <location>
        <begin position="522"/>
        <end position="545"/>
    </location>
</feature>
<evidence type="ECO:0000259" key="11">
    <source>
        <dbReference type="Pfam" id="PF24878"/>
    </source>
</evidence>
<comment type="subcellular location">
    <subcellularLocation>
        <location evidence="1">Cell membrane</location>
        <topology evidence="1">Multi-pass membrane protein</topology>
    </subcellularLocation>
</comment>
<feature type="transmembrane region" description="Helical" evidence="9">
    <location>
        <begin position="498"/>
        <end position="516"/>
    </location>
</feature>
<feature type="region of interest" description="Disordered" evidence="8">
    <location>
        <begin position="267"/>
        <end position="386"/>
    </location>
</feature>
<keyword evidence="2" id="KW-1003">Cell membrane</keyword>
<evidence type="ECO:0000256" key="1">
    <source>
        <dbReference type="ARBA" id="ARBA00004651"/>
    </source>
</evidence>
<feature type="transmembrane region" description="Helical" evidence="9">
    <location>
        <begin position="88"/>
        <end position="112"/>
    </location>
</feature>
<dbReference type="STRING" id="1291764.GCA_001311235_01104"/>
<protein>
    <submittedName>
        <fullName evidence="12">Glycosyltransferase</fullName>
    </submittedName>
</protein>
<evidence type="ECO:0000313" key="12">
    <source>
        <dbReference type="EMBL" id="PCS00985.1"/>
    </source>
</evidence>
<feature type="transmembrane region" description="Helical" evidence="9">
    <location>
        <begin position="187"/>
        <end position="203"/>
    </location>
</feature>
<evidence type="ECO:0000256" key="7">
    <source>
        <dbReference type="ARBA" id="ARBA00023136"/>
    </source>
</evidence>
<dbReference type="Pfam" id="PF13231">
    <property type="entry name" value="PMT_2"/>
    <property type="match status" value="1"/>
</dbReference>
<evidence type="ECO:0000256" key="5">
    <source>
        <dbReference type="ARBA" id="ARBA00022692"/>
    </source>
</evidence>
<dbReference type="GO" id="GO:0016763">
    <property type="term" value="F:pentosyltransferase activity"/>
    <property type="evidence" value="ECO:0007669"/>
    <property type="project" value="TreeGrafter"/>
</dbReference>
<comment type="caution">
    <text evidence="12">The sequence shown here is derived from an EMBL/GenBank/DDBJ whole genome shotgun (WGS) entry which is preliminary data.</text>
</comment>
<dbReference type="Pfam" id="PF24878">
    <property type="entry name" value="YkcB_C"/>
    <property type="match status" value="1"/>
</dbReference>